<sequence length="83" mass="9692">MEDDERNFTVYGIAFLFGIFFSITCWGVYRSIVSIINLTSSRLKQKKKSLPITVRDTVADEEGRIKLNLTKIWGKNQKNKYEK</sequence>
<evidence type="ECO:0000313" key="1">
    <source>
        <dbReference type="Proteomes" id="UP000887576"/>
    </source>
</evidence>
<name>A0AC34QI25_9BILA</name>
<organism evidence="1 2">
    <name type="scientific">Panagrolaimus sp. JU765</name>
    <dbReference type="NCBI Taxonomy" id="591449"/>
    <lineage>
        <taxon>Eukaryota</taxon>
        <taxon>Metazoa</taxon>
        <taxon>Ecdysozoa</taxon>
        <taxon>Nematoda</taxon>
        <taxon>Chromadorea</taxon>
        <taxon>Rhabditida</taxon>
        <taxon>Tylenchina</taxon>
        <taxon>Panagrolaimomorpha</taxon>
        <taxon>Panagrolaimoidea</taxon>
        <taxon>Panagrolaimidae</taxon>
        <taxon>Panagrolaimus</taxon>
    </lineage>
</organism>
<accession>A0AC34QI25</accession>
<reference evidence="2" key="1">
    <citation type="submission" date="2022-11" db="UniProtKB">
        <authorList>
            <consortium name="WormBaseParasite"/>
        </authorList>
    </citation>
    <scope>IDENTIFICATION</scope>
</reference>
<dbReference type="WBParaSite" id="JU765_v2.g16565.t1">
    <property type="protein sequence ID" value="JU765_v2.g16565.t1"/>
    <property type="gene ID" value="JU765_v2.g16565"/>
</dbReference>
<evidence type="ECO:0000313" key="2">
    <source>
        <dbReference type="WBParaSite" id="JU765_v2.g16565.t1"/>
    </source>
</evidence>
<dbReference type="Proteomes" id="UP000887576">
    <property type="component" value="Unplaced"/>
</dbReference>
<protein>
    <submittedName>
        <fullName evidence="2">Photosystem I assembly protein Ycf4</fullName>
    </submittedName>
</protein>
<proteinExistence type="predicted"/>